<dbReference type="PANTHER" id="PTHR37610">
    <property type="entry name" value="CCHC-TYPE DOMAIN-CONTAINING PROTEIN"/>
    <property type="match status" value="1"/>
</dbReference>
<gene>
    <name evidence="3" type="primary">LOC110777094</name>
</gene>
<dbReference type="AlphaFoldDB" id="A0A9R0JJU7"/>
<dbReference type="Pfam" id="PF03732">
    <property type="entry name" value="Retrotrans_gag"/>
    <property type="match status" value="1"/>
</dbReference>
<accession>A0A9R0JJU7</accession>
<dbReference type="InterPro" id="IPR005162">
    <property type="entry name" value="Retrotrans_gag_dom"/>
</dbReference>
<proteinExistence type="predicted"/>
<dbReference type="PANTHER" id="PTHR37610:SF6">
    <property type="entry name" value="GAG-POLYPEPTIDE OF LTR COPIA-TYPE-RELATED"/>
    <property type="match status" value="1"/>
</dbReference>
<sequence length="153" mass="17256">MEIILSSKRKQGFVNGTLEKDTTDLTKVEQWDTCNSVVQSWIMAAVSQSIKKSILFVANSAEIRKQLKTRFSQSSGSRKYKLNREVYGLKQKGKSVSDYYTEMQVLWQEIVALSCKALALLSPADAINRAETPKQQGQTTELKKGYIKEGKID</sequence>
<dbReference type="RefSeq" id="XP_021837400.1">
    <property type="nucleotide sequence ID" value="XM_021981708.1"/>
</dbReference>
<dbReference type="Proteomes" id="UP000813463">
    <property type="component" value="Chromosome 2"/>
</dbReference>
<dbReference type="OrthoDB" id="1737256at2759"/>
<organism evidence="2 3">
    <name type="scientific">Spinacia oleracea</name>
    <name type="common">Spinach</name>
    <dbReference type="NCBI Taxonomy" id="3562"/>
    <lineage>
        <taxon>Eukaryota</taxon>
        <taxon>Viridiplantae</taxon>
        <taxon>Streptophyta</taxon>
        <taxon>Embryophyta</taxon>
        <taxon>Tracheophyta</taxon>
        <taxon>Spermatophyta</taxon>
        <taxon>Magnoliopsida</taxon>
        <taxon>eudicotyledons</taxon>
        <taxon>Gunneridae</taxon>
        <taxon>Pentapetalae</taxon>
        <taxon>Caryophyllales</taxon>
        <taxon>Chenopodiaceae</taxon>
        <taxon>Chenopodioideae</taxon>
        <taxon>Anserineae</taxon>
        <taxon>Spinacia</taxon>
    </lineage>
</organism>
<reference evidence="3" key="2">
    <citation type="submission" date="2025-08" db="UniProtKB">
        <authorList>
            <consortium name="RefSeq"/>
        </authorList>
    </citation>
    <scope>IDENTIFICATION</scope>
    <source>
        <tissue evidence="3">Leaf</tissue>
    </source>
</reference>
<name>A0A9R0JJU7_SPIOL</name>
<protein>
    <recommendedName>
        <fullName evidence="1">Retrotransposon gag domain-containing protein</fullName>
    </recommendedName>
</protein>
<evidence type="ECO:0000313" key="2">
    <source>
        <dbReference type="Proteomes" id="UP000813463"/>
    </source>
</evidence>
<evidence type="ECO:0000259" key="1">
    <source>
        <dbReference type="Pfam" id="PF03732"/>
    </source>
</evidence>
<evidence type="ECO:0000313" key="3">
    <source>
        <dbReference type="RefSeq" id="XP_021837400.1"/>
    </source>
</evidence>
<reference evidence="2" key="1">
    <citation type="journal article" date="2021" name="Nat. Commun.">
        <title>Genomic analyses provide insights into spinach domestication and the genetic basis of agronomic traits.</title>
        <authorList>
            <person name="Cai X."/>
            <person name="Sun X."/>
            <person name="Xu C."/>
            <person name="Sun H."/>
            <person name="Wang X."/>
            <person name="Ge C."/>
            <person name="Zhang Z."/>
            <person name="Wang Q."/>
            <person name="Fei Z."/>
            <person name="Jiao C."/>
            <person name="Wang Q."/>
        </authorList>
    </citation>
    <scope>NUCLEOTIDE SEQUENCE [LARGE SCALE GENOMIC DNA]</scope>
    <source>
        <strain evidence="2">cv. Varoflay</strain>
    </source>
</reference>
<keyword evidence="2" id="KW-1185">Reference proteome</keyword>
<dbReference type="KEGG" id="soe:110777094"/>
<dbReference type="GeneID" id="110777094"/>
<feature type="domain" description="Retrotransposon gag" evidence="1">
    <location>
        <begin position="39"/>
        <end position="112"/>
    </location>
</feature>